<evidence type="ECO:0000256" key="2">
    <source>
        <dbReference type="ARBA" id="ARBA00022692"/>
    </source>
</evidence>
<keyword evidence="6" id="KW-0762">Sugar transport</keyword>
<name>A0A0S4JLV3_BODSA</name>
<keyword evidence="2 5" id="KW-0812">Transmembrane</keyword>
<dbReference type="OMA" id="FIYKHNV"/>
<dbReference type="OrthoDB" id="29773at2759"/>
<evidence type="ECO:0000256" key="3">
    <source>
        <dbReference type="ARBA" id="ARBA00022989"/>
    </source>
</evidence>
<keyword evidence="4 5" id="KW-0472">Membrane</keyword>
<evidence type="ECO:0000313" key="7">
    <source>
        <dbReference type="Proteomes" id="UP000051952"/>
    </source>
</evidence>
<reference evidence="7" key="1">
    <citation type="submission" date="2015-09" db="EMBL/GenBank/DDBJ databases">
        <authorList>
            <consortium name="Pathogen Informatics"/>
        </authorList>
    </citation>
    <scope>NUCLEOTIDE SEQUENCE [LARGE SCALE GENOMIC DNA]</scope>
    <source>
        <strain evidence="7">Lake Konstanz</strain>
    </source>
</reference>
<keyword evidence="3 5" id="KW-1133">Transmembrane helix</keyword>
<feature type="transmembrane region" description="Helical" evidence="5">
    <location>
        <begin position="196"/>
        <end position="215"/>
    </location>
</feature>
<feature type="transmembrane region" description="Helical" evidence="5">
    <location>
        <begin position="163"/>
        <end position="184"/>
    </location>
</feature>
<dbReference type="VEuPathDB" id="TriTrypDB:BSAL_37645"/>
<dbReference type="Proteomes" id="UP000051952">
    <property type="component" value="Unassembled WGS sequence"/>
</dbReference>
<feature type="transmembrane region" description="Helical" evidence="5">
    <location>
        <begin position="109"/>
        <end position="129"/>
    </location>
</feature>
<dbReference type="InterPro" id="IPR007271">
    <property type="entry name" value="Nuc_sug_transpt"/>
</dbReference>
<dbReference type="SUPFAM" id="SSF103481">
    <property type="entry name" value="Multidrug resistance efflux transporter EmrE"/>
    <property type="match status" value="1"/>
</dbReference>
<dbReference type="InterPro" id="IPR037185">
    <property type="entry name" value="EmrE-like"/>
</dbReference>
<evidence type="ECO:0000256" key="5">
    <source>
        <dbReference type="SAM" id="Phobius"/>
    </source>
</evidence>
<accession>A0A0S4JLV3</accession>
<feature type="transmembrane region" description="Helical" evidence="5">
    <location>
        <begin position="281"/>
        <end position="300"/>
    </location>
</feature>
<protein>
    <submittedName>
        <fullName evidence="6">Nucleotide-sugar transporter, putative</fullName>
    </submittedName>
</protein>
<dbReference type="GO" id="GO:0015165">
    <property type="term" value="F:pyrimidine nucleotide-sugar transmembrane transporter activity"/>
    <property type="evidence" value="ECO:0007669"/>
    <property type="project" value="InterPro"/>
</dbReference>
<comment type="subcellular location">
    <subcellularLocation>
        <location evidence="1">Membrane</location>
        <topology evidence="1">Multi-pass membrane protein</topology>
    </subcellularLocation>
</comment>
<feature type="transmembrane region" description="Helical" evidence="5">
    <location>
        <begin position="135"/>
        <end position="156"/>
    </location>
</feature>
<keyword evidence="7" id="KW-1185">Reference proteome</keyword>
<evidence type="ECO:0000256" key="1">
    <source>
        <dbReference type="ARBA" id="ARBA00004141"/>
    </source>
</evidence>
<dbReference type="GO" id="GO:0000139">
    <property type="term" value="C:Golgi membrane"/>
    <property type="evidence" value="ECO:0007669"/>
    <property type="project" value="InterPro"/>
</dbReference>
<dbReference type="PANTHER" id="PTHR13146">
    <property type="match status" value="1"/>
</dbReference>
<dbReference type="PANTHER" id="PTHR13146:SF0">
    <property type="entry name" value="SOLUTE CARRIER FAMILY 35 MEMBER F6"/>
    <property type="match status" value="1"/>
</dbReference>
<evidence type="ECO:0000256" key="4">
    <source>
        <dbReference type="ARBA" id="ARBA00023136"/>
    </source>
</evidence>
<feature type="transmembrane region" description="Helical" evidence="5">
    <location>
        <begin position="69"/>
        <end position="88"/>
    </location>
</feature>
<organism evidence="6 7">
    <name type="scientific">Bodo saltans</name>
    <name type="common">Flagellated protozoan</name>
    <dbReference type="NCBI Taxonomy" id="75058"/>
    <lineage>
        <taxon>Eukaryota</taxon>
        <taxon>Discoba</taxon>
        <taxon>Euglenozoa</taxon>
        <taxon>Kinetoplastea</taxon>
        <taxon>Metakinetoplastina</taxon>
        <taxon>Eubodonida</taxon>
        <taxon>Bodonidae</taxon>
        <taxon>Bodo</taxon>
    </lineage>
</organism>
<gene>
    <name evidence="6" type="ORF">BSAL_37645</name>
</gene>
<dbReference type="Pfam" id="PF04142">
    <property type="entry name" value="Nuc_sug_transp"/>
    <property type="match status" value="1"/>
</dbReference>
<dbReference type="AlphaFoldDB" id="A0A0S4JLV3"/>
<sequence length="391" mass="42455">MSSVITSLKNVDPATAIVALIFVASGSVSTIASKWQDDISAVGRACPVDEPDCASGKSHLFDHPFVQTWFMFLGEFVCMILHLLTLAYKRVKQIELQEGVDFMKPVTPLIFMIPSFCDFTGSTTMYIGLTLTEASVYQMLRGATVLFTGIFSMIFLKRRFQAFEWLGMSLVTAGLACVGLASMLFSSGDSSAPNPVVGDILILAAQLIVAGQMVIEEKILTKYNVPPRLLVAWEGTFGLCYATTALGIFQAWPKSGPSLNGHNPPDDFIDATTQMSNDWRLIFSNVLCVLAITFLNAAGQTITKNVSATARMVLDTVRNVIVWGVCLAIPFFKEDFQYMQLIGFILLIGGNAVFKAILRLPCAALQPAPTEAEQSKLLDNDVEPASVTGSS</sequence>
<feature type="transmembrane region" description="Helical" evidence="5">
    <location>
        <begin position="338"/>
        <end position="358"/>
    </location>
</feature>
<evidence type="ECO:0000313" key="6">
    <source>
        <dbReference type="EMBL" id="CUG92506.1"/>
    </source>
</evidence>
<proteinExistence type="predicted"/>
<dbReference type="EMBL" id="CYKH01002045">
    <property type="protein sequence ID" value="CUG92506.1"/>
    <property type="molecule type" value="Genomic_DNA"/>
</dbReference>
<keyword evidence="6" id="KW-0813">Transport</keyword>